<reference evidence="1" key="1">
    <citation type="submission" date="2022-07" db="EMBL/GenBank/DDBJ databases">
        <title>Phylogenomic reconstructions and comparative analyses of Kickxellomycotina fungi.</title>
        <authorList>
            <person name="Reynolds N.K."/>
            <person name="Stajich J.E."/>
            <person name="Barry K."/>
            <person name="Grigoriev I.V."/>
            <person name="Crous P."/>
            <person name="Smith M.E."/>
        </authorList>
    </citation>
    <scope>NUCLEOTIDE SEQUENCE</scope>
    <source>
        <strain evidence="1">NRRL 5244</strain>
    </source>
</reference>
<feature type="non-terminal residue" evidence="1">
    <location>
        <position position="1"/>
    </location>
</feature>
<dbReference type="Proteomes" id="UP001150603">
    <property type="component" value="Unassembled WGS sequence"/>
</dbReference>
<sequence length="316" mass="34456">CPLLYSEIRRTNLASCPTNLSGYATPEDLADAVQAAEAAAAANEVAGLPPARRYPSSKGTTVDVFSVVERFAFQRTFPSDMVYWSSIVMRNNCRRDETRDGLRQCSYLKCQKWERQQREFAKCRRCRKAKYCSKQCQSRAWAEGHRNWCTERNPTGGFDDAHPDATVQHGADPSAAGAMVAMTNEPAAGAAHHHHNHAGHVHHQHSHATSQHTAVQSPAALVGNSEAAERSAWMHNAAAAMGDGSATHDDPRQQRAMAPGAAFFQGSSALAAPQLQQQQSSSSSQRSRHPYARPTNEAPHHAVSGRGRLRGPDSNE</sequence>
<dbReference type="EMBL" id="JANBPW010002831">
    <property type="protein sequence ID" value="KAJ1939477.1"/>
    <property type="molecule type" value="Genomic_DNA"/>
</dbReference>
<comment type="caution">
    <text evidence="1">The sequence shown here is derived from an EMBL/GenBank/DDBJ whole genome shotgun (WGS) entry which is preliminary data.</text>
</comment>
<accession>A0ACC1J6C6</accession>
<protein>
    <submittedName>
        <fullName evidence="1">Uncharacterized protein</fullName>
    </submittedName>
</protein>
<organism evidence="1 2">
    <name type="scientific">Linderina macrospora</name>
    <dbReference type="NCBI Taxonomy" id="4868"/>
    <lineage>
        <taxon>Eukaryota</taxon>
        <taxon>Fungi</taxon>
        <taxon>Fungi incertae sedis</taxon>
        <taxon>Zoopagomycota</taxon>
        <taxon>Kickxellomycotina</taxon>
        <taxon>Kickxellomycetes</taxon>
        <taxon>Kickxellales</taxon>
        <taxon>Kickxellaceae</taxon>
        <taxon>Linderina</taxon>
    </lineage>
</organism>
<evidence type="ECO:0000313" key="2">
    <source>
        <dbReference type="Proteomes" id="UP001150603"/>
    </source>
</evidence>
<name>A0ACC1J6C6_9FUNG</name>
<evidence type="ECO:0000313" key="1">
    <source>
        <dbReference type="EMBL" id="KAJ1939477.1"/>
    </source>
</evidence>
<keyword evidence="2" id="KW-1185">Reference proteome</keyword>
<proteinExistence type="predicted"/>
<gene>
    <name evidence="1" type="ORF">FBU59_004107</name>
</gene>